<dbReference type="EMBL" id="RCHR01000005">
    <property type="protein sequence ID" value="RLL42955.1"/>
    <property type="molecule type" value="Genomic_DNA"/>
</dbReference>
<evidence type="ECO:0000256" key="1">
    <source>
        <dbReference type="SAM" id="Phobius"/>
    </source>
</evidence>
<feature type="transmembrane region" description="Helical" evidence="1">
    <location>
        <begin position="44"/>
        <end position="67"/>
    </location>
</feature>
<keyword evidence="1" id="KW-1133">Transmembrane helix</keyword>
<evidence type="ECO:0000259" key="2">
    <source>
        <dbReference type="Pfam" id="PF08486"/>
    </source>
</evidence>
<dbReference type="InterPro" id="IPR013693">
    <property type="entry name" value="SpoIID/LytB_N"/>
</dbReference>
<keyword evidence="1" id="KW-0812">Transmembrane</keyword>
<feature type="domain" description="Sporulation stage II protein D amidase enhancer LytB N-terminal" evidence="2">
    <location>
        <begin position="100"/>
        <end position="201"/>
    </location>
</feature>
<dbReference type="InterPro" id="IPR014225">
    <property type="entry name" value="Spore_II_D_firmicutes"/>
</dbReference>
<name>A0A498DKR4_9BACI</name>
<comment type="caution">
    <text evidence="3">The sequence shown here is derived from an EMBL/GenBank/DDBJ whole genome shotgun (WGS) entry which is preliminary data.</text>
</comment>
<dbReference type="OrthoDB" id="9794671at2"/>
<proteinExistence type="predicted"/>
<dbReference type="GO" id="GO:0030288">
    <property type="term" value="C:outer membrane-bounded periplasmic space"/>
    <property type="evidence" value="ECO:0007669"/>
    <property type="project" value="TreeGrafter"/>
</dbReference>
<accession>A0A498DKR4</accession>
<dbReference type="NCBIfam" id="TIGR02669">
    <property type="entry name" value="SpoIID_LytB"/>
    <property type="match status" value="1"/>
</dbReference>
<dbReference type="PANTHER" id="PTHR30032:SF4">
    <property type="entry name" value="AMIDASE ENHANCER"/>
    <property type="match status" value="1"/>
</dbReference>
<dbReference type="InterPro" id="IPR013486">
    <property type="entry name" value="SpoIID/LytB"/>
</dbReference>
<dbReference type="AlphaFoldDB" id="A0A498DKR4"/>
<dbReference type="PANTHER" id="PTHR30032">
    <property type="entry name" value="N-ACETYLMURAMOYL-L-ALANINE AMIDASE-RELATED"/>
    <property type="match status" value="1"/>
</dbReference>
<keyword evidence="1" id="KW-0472">Membrane</keyword>
<protein>
    <submittedName>
        <fullName evidence="3">Stage II sporulation protein D</fullName>
    </submittedName>
</protein>
<gene>
    <name evidence="3" type="primary">spoIID</name>
    <name evidence="3" type="ORF">D8M04_15365</name>
</gene>
<sequence length="372" mass="41721">MKKKQAQHLYAKNQKPRNVKKVVPFSQNKGPYIRPNRSRWSIPTVVSLSSLITIILVIPTLIVFPFYEQGEEVASHAKEVAAPVETETASSSFAVEVMRHATETVENIPLEDYVAGVVASEMPATFELEALKAQALAARTYTVNYLLHGESAEGYDLTDTVQHQVYKSEEDLRREWGSEFSEKMSKIKEAVNATTGEILTYNDAPITASYFSTSNGYTENSEDYWESELPYLRSVESPWDVNSPKFLHQETFTIDQIETALEIDLPSETPLYIEEARTEGGRIKEIGIEGHTFTGKDFRNKLNLKSSDFTITQNNGHFVVTTEGFGHGVGMSQYGAHYMAEEGKTYKDIIAHYYQGVDISTVDDTAPTLVAR</sequence>
<evidence type="ECO:0000313" key="3">
    <source>
        <dbReference type="EMBL" id="RLL42955.1"/>
    </source>
</evidence>
<dbReference type="Proteomes" id="UP000270219">
    <property type="component" value="Unassembled WGS sequence"/>
</dbReference>
<organism evidence="3 4">
    <name type="scientific">Oceanobacillus piezotolerans</name>
    <dbReference type="NCBI Taxonomy" id="2448030"/>
    <lineage>
        <taxon>Bacteria</taxon>
        <taxon>Bacillati</taxon>
        <taxon>Bacillota</taxon>
        <taxon>Bacilli</taxon>
        <taxon>Bacillales</taxon>
        <taxon>Bacillaceae</taxon>
        <taxon>Oceanobacillus</taxon>
    </lineage>
</organism>
<dbReference type="Pfam" id="PF08486">
    <property type="entry name" value="SpoIID"/>
    <property type="match status" value="1"/>
</dbReference>
<dbReference type="GO" id="GO:0030435">
    <property type="term" value="P:sporulation resulting in formation of a cellular spore"/>
    <property type="evidence" value="ECO:0007669"/>
    <property type="project" value="InterPro"/>
</dbReference>
<reference evidence="3 4" key="1">
    <citation type="submission" date="2018-10" db="EMBL/GenBank/DDBJ databases">
        <title>Oceanobacillus sp. YLB-02 draft genome.</title>
        <authorList>
            <person name="Yu L."/>
        </authorList>
    </citation>
    <scope>NUCLEOTIDE SEQUENCE [LARGE SCALE GENOMIC DNA]</scope>
    <source>
        <strain evidence="3 4">YLB-02</strain>
    </source>
</reference>
<dbReference type="NCBIfam" id="TIGR02870">
    <property type="entry name" value="spore_II_D"/>
    <property type="match status" value="1"/>
</dbReference>
<dbReference type="InterPro" id="IPR051922">
    <property type="entry name" value="Bact_Sporulation_Assoc"/>
</dbReference>
<evidence type="ECO:0000313" key="4">
    <source>
        <dbReference type="Proteomes" id="UP000270219"/>
    </source>
</evidence>
<keyword evidence="4" id="KW-1185">Reference proteome</keyword>